<proteinExistence type="predicted"/>
<dbReference type="AlphaFoldDB" id="A0A5C5G4Z0"/>
<evidence type="ECO:0000256" key="4">
    <source>
        <dbReference type="PROSITE-ProRule" id="PRU00175"/>
    </source>
</evidence>
<keyword evidence="2 4" id="KW-0863">Zinc-finger</keyword>
<dbReference type="EMBL" id="SOZI01000004">
    <property type="protein sequence ID" value="TNY24187.1"/>
    <property type="molecule type" value="Genomic_DNA"/>
</dbReference>
<dbReference type="Proteomes" id="UP000311382">
    <property type="component" value="Unassembled WGS sequence"/>
</dbReference>
<feature type="domain" description="RING-type" evidence="6">
    <location>
        <begin position="17"/>
        <end position="62"/>
    </location>
</feature>
<dbReference type="SUPFAM" id="SSF57850">
    <property type="entry name" value="RING/U-box"/>
    <property type="match status" value="1"/>
</dbReference>
<dbReference type="PROSITE" id="PS50089">
    <property type="entry name" value="ZF_RING_2"/>
    <property type="match status" value="1"/>
</dbReference>
<feature type="compositionally biased region" description="Low complexity" evidence="5">
    <location>
        <begin position="271"/>
        <end position="283"/>
    </location>
</feature>
<keyword evidence="8" id="KW-1185">Reference proteome</keyword>
<evidence type="ECO:0000256" key="5">
    <source>
        <dbReference type="SAM" id="MobiDB-lite"/>
    </source>
</evidence>
<accession>A0A5C5G4Z0</accession>
<evidence type="ECO:0000259" key="6">
    <source>
        <dbReference type="PROSITE" id="PS50089"/>
    </source>
</evidence>
<dbReference type="GO" id="GO:0008270">
    <property type="term" value="F:zinc ion binding"/>
    <property type="evidence" value="ECO:0007669"/>
    <property type="project" value="UniProtKB-KW"/>
</dbReference>
<organism evidence="7 8">
    <name type="scientific">Rhodotorula diobovata</name>
    <dbReference type="NCBI Taxonomy" id="5288"/>
    <lineage>
        <taxon>Eukaryota</taxon>
        <taxon>Fungi</taxon>
        <taxon>Dikarya</taxon>
        <taxon>Basidiomycota</taxon>
        <taxon>Pucciniomycotina</taxon>
        <taxon>Microbotryomycetes</taxon>
        <taxon>Sporidiobolales</taxon>
        <taxon>Sporidiobolaceae</taxon>
        <taxon>Rhodotorula</taxon>
    </lineage>
</organism>
<keyword evidence="3" id="KW-0862">Zinc</keyword>
<dbReference type="Gene3D" id="3.30.40.10">
    <property type="entry name" value="Zinc/RING finger domain, C3HC4 (zinc finger)"/>
    <property type="match status" value="2"/>
</dbReference>
<dbReference type="SMART" id="SM00184">
    <property type="entry name" value="RING"/>
    <property type="match status" value="1"/>
</dbReference>
<keyword evidence="1" id="KW-0479">Metal-binding</keyword>
<evidence type="ECO:0000313" key="8">
    <source>
        <dbReference type="Proteomes" id="UP000311382"/>
    </source>
</evidence>
<evidence type="ECO:0000256" key="3">
    <source>
        <dbReference type="ARBA" id="ARBA00022833"/>
    </source>
</evidence>
<feature type="compositionally biased region" description="Basic and acidic residues" evidence="5">
    <location>
        <begin position="236"/>
        <end position="250"/>
    </location>
</feature>
<dbReference type="PANTHER" id="PTHR10131:SF94">
    <property type="entry name" value="TNF RECEPTOR-ASSOCIATED FACTOR 4"/>
    <property type="match status" value="1"/>
</dbReference>
<comment type="caution">
    <text evidence="7">The sequence shown here is derived from an EMBL/GenBank/DDBJ whole genome shotgun (WGS) entry which is preliminary data.</text>
</comment>
<feature type="compositionally biased region" description="Basic and acidic residues" evidence="5">
    <location>
        <begin position="259"/>
        <end position="268"/>
    </location>
</feature>
<evidence type="ECO:0000256" key="1">
    <source>
        <dbReference type="ARBA" id="ARBA00022723"/>
    </source>
</evidence>
<sequence length="382" mass="41467">MPSLERFTVPLPEYLRCPICLEAAYPPVVVCPNEHLLCAPCIDAHLDAVDDEGDEPRCPLCRSPLRDELNVSPAFRRAIDSYGYKCENDGCSWVGSVGDVAQHLQAQCLYREVSCSLCYAKMREGERKEHELTQCPEALVLCPRGGSTCGGGDGALNGGKMRRRELAAHEAVCATHKCRLPRCHTYTTLANLTAHESDCAWARSRIAYLEEARTRATVELNQKKRALVALADSGESDGHAEQERLERGEGARATASSAKGKEKERETPWEAQAQAQLWQPAQAHGSSAARPTPPSSDEEPLVVSTRRNKRSRFESPSEAVELTQDASADTDSVGVVEPVASTSAAKGGSADTAVSPLGRGGGTRMTLRPCLDKTRADLARRR</sequence>
<dbReference type="Pfam" id="PF00097">
    <property type="entry name" value="zf-C3HC4"/>
    <property type="match status" value="1"/>
</dbReference>
<evidence type="ECO:0000256" key="2">
    <source>
        <dbReference type="ARBA" id="ARBA00022771"/>
    </source>
</evidence>
<evidence type="ECO:0000313" key="7">
    <source>
        <dbReference type="EMBL" id="TNY24187.1"/>
    </source>
</evidence>
<reference evidence="7 8" key="1">
    <citation type="submission" date="2019-03" db="EMBL/GenBank/DDBJ databases">
        <title>Rhodosporidium diobovatum UCD-FST 08-225 genome sequencing, assembly, and annotation.</title>
        <authorList>
            <person name="Fakankun I.U."/>
            <person name="Fristensky B."/>
            <person name="Levin D.B."/>
        </authorList>
    </citation>
    <scope>NUCLEOTIDE SEQUENCE [LARGE SCALE GENOMIC DNA]</scope>
    <source>
        <strain evidence="7 8">UCD-FST 08-225</strain>
    </source>
</reference>
<name>A0A5C5G4Z0_9BASI</name>
<dbReference type="OrthoDB" id="2530088at2759"/>
<feature type="compositionally biased region" description="Basic and acidic residues" evidence="5">
    <location>
        <begin position="370"/>
        <end position="382"/>
    </location>
</feature>
<dbReference type="InterPro" id="IPR013083">
    <property type="entry name" value="Znf_RING/FYVE/PHD"/>
</dbReference>
<dbReference type="STRING" id="5288.A0A5C5G4Z0"/>
<gene>
    <name evidence="7" type="ORF">DMC30DRAFT_190989</name>
</gene>
<dbReference type="InterPro" id="IPR001841">
    <property type="entry name" value="Znf_RING"/>
</dbReference>
<dbReference type="PANTHER" id="PTHR10131">
    <property type="entry name" value="TNF RECEPTOR ASSOCIATED FACTOR"/>
    <property type="match status" value="1"/>
</dbReference>
<protein>
    <recommendedName>
        <fullName evidence="6">RING-type domain-containing protein</fullName>
    </recommendedName>
</protein>
<dbReference type="InterPro" id="IPR018957">
    <property type="entry name" value="Znf_C3HC4_RING-type"/>
</dbReference>
<feature type="region of interest" description="Disordered" evidence="5">
    <location>
        <begin position="231"/>
        <end position="382"/>
    </location>
</feature>